<evidence type="ECO:0008006" key="3">
    <source>
        <dbReference type="Google" id="ProtNLM"/>
    </source>
</evidence>
<evidence type="ECO:0000313" key="2">
    <source>
        <dbReference type="EMBL" id="BFP55412.1"/>
    </source>
</evidence>
<dbReference type="AlphaFoldDB" id="A0AB33KLB4"/>
<name>A0AB33KLB4_9ACTN</name>
<dbReference type="Gene3D" id="1.25.40.10">
    <property type="entry name" value="Tetratricopeptide repeat domain"/>
    <property type="match status" value="1"/>
</dbReference>
<dbReference type="EMBL" id="AP035884">
    <property type="protein sequence ID" value="BFP55412.1"/>
    <property type="molecule type" value="Genomic_DNA"/>
</dbReference>
<dbReference type="RefSeq" id="WP_408054324.1">
    <property type="nucleotide sequence ID" value="NZ_AP035884.1"/>
</dbReference>
<reference evidence="2" key="1">
    <citation type="submission" date="2024-07" db="EMBL/GenBank/DDBJ databases">
        <title>Complete genome sequences of cellulolytic bacteria, Kitasatospora sp. CMC57 and Streptomyces sp. CMC78, isolated from Japanese agricultural soil.</title>
        <authorList>
            <person name="Hashimoto T."/>
            <person name="Ito M."/>
            <person name="Iwamoto M."/>
            <person name="Fukahori D."/>
            <person name="Shoda T."/>
            <person name="Sakoda M."/>
            <person name="Morohoshi T."/>
            <person name="Mitsuboshi M."/>
            <person name="Nishizawa T."/>
        </authorList>
    </citation>
    <scope>NUCLEOTIDE SEQUENCE</scope>
    <source>
        <strain evidence="2">CMC78</strain>
    </source>
</reference>
<dbReference type="InterPro" id="IPR011990">
    <property type="entry name" value="TPR-like_helical_dom_sf"/>
</dbReference>
<sequence>MNQWGKVDQDDIVRARNVLLASGRRTLREEVDAYRVLAQVSPAAYLPLLARKLQHLGYAGSGTWHPSSLELCEEAVEAARRIDPAEPVRADVLYQALRSYQRELYRRGRRTEGLALRAEMLAISRAQAERSGKPVAKGLSEWAAGLSEEGRYAEAADAMDELVAALLPEGRSDGVLAWSLMQWIAALHDAGRSGEARAAFEQFVAMEAAEAARRSGPVVCHLHALIGYARMLGLHGRDEQAARVRREALAVLTELTERAASGERVSWGGYEASFWAVLLTVSGTEGVESWSDGPRTPSGTDPTEWSPDARQRYFDSRDALRRAVDALAGRAAEDPAAHLAELVRLQSVLTVRSAVYWENRTHLFAEQVRPLFDEGVTLARQLPRYDPAEGPRTLARTLIERSAFRIAAHELGPALDDFREALSHLGEAG</sequence>
<organism evidence="2">
    <name type="scientific">Streptomyces sp. CMC78</name>
    <dbReference type="NCBI Taxonomy" id="3231512"/>
    <lineage>
        <taxon>Bacteria</taxon>
        <taxon>Bacillati</taxon>
        <taxon>Actinomycetota</taxon>
        <taxon>Actinomycetes</taxon>
        <taxon>Kitasatosporales</taxon>
        <taxon>Streptomycetaceae</taxon>
        <taxon>Streptomyces</taxon>
    </lineage>
</organism>
<evidence type="ECO:0000256" key="1">
    <source>
        <dbReference type="SAM" id="MobiDB-lite"/>
    </source>
</evidence>
<accession>A0AB33KLB4</accession>
<protein>
    <recommendedName>
        <fullName evidence="3">Tetratricopeptide repeat protein</fullName>
    </recommendedName>
</protein>
<proteinExistence type="predicted"/>
<dbReference type="KEGG" id="stcm:SCMC78_52190"/>
<gene>
    <name evidence="2" type="ORF">SCMC78_52190</name>
</gene>
<feature type="region of interest" description="Disordered" evidence="1">
    <location>
        <begin position="286"/>
        <end position="306"/>
    </location>
</feature>